<keyword evidence="2" id="KW-0963">Cytoplasm</keyword>
<dbReference type="AlphaFoldDB" id="A0A2R5F4N3"/>
<dbReference type="InterPro" id="IPR011990">
    <property type="entry name" value="TPR-like_helical_dom_sf"/>
</dbReference>
<comment type="similarity">
    <text evidence="5">Belongs to the Rap family.</text>
</comment>
<name>A0A2R5F4N3_9PROT</name>
<dbReference type="PANTHER" id="PTHR46630:SF1">
    <property type="entry name" value="TETRATRICOPEPTIDE REPEAT PROTEIN 29"/>
    <property type="match status" value="1"/>
</dbReference>
<feature type="signal peptide" evidence="6">
    <location>
        <begin position="1"/>
        <end position="20"/>
    </location>
</feature>
<accession>A0A2R5F4N3</accession>
<comment type="subcellular location">
    <subcellularLocation>
        <location evidence="1">Cytoplasm</location>
    </subcellularLocation>
</comment>
<gene>
    <name evidence="7" type="ORF">NMK_0719</name>
</gene>
<dbReference type="Gene3D" id="1.25.40.10">
    <property type="entry name" value="Tetratricopeptide repeat domain"/>
    <property type="match status" value="2"/>
</dbReference>
<protein>
    <submittedName>
        <fullName evidence="7">Uncharacterized protein</fullName>
    </submittedName>
</protein>
<evidence type="ECO:0000256" key="4">
    <source>
        <dbReference type="ARBA" id="ARBA00022803"/>
    </source>
</evidence>
<evidence type="ECO:0000256" key="2">
    <source>
        <dbReference type="ARBA" id="ARBA00022490"/>
    </source>
</evidence>
<proteinExistence type="inferred from homology"/>
<evidence type="ECO:0000313" key="7">
    <source>
        <dbReference type="EMBL" id="GBG13175.1"/>
    </source>
</evidence>
<evidence type="ECO:0000256" key="3">
    <source>
        <dbReference type="ARBA" id="ARBA00022737"/>
    </source>
</evidence>
<evidence type="ECO:0000313" key="8">
    <source>
        <dbReference type="Proteomes" id="UP000245081"/>
    </source>
</evidence>
<dbReference type="InterPro" id="IPR051476">
    <property type="entry name" value="Bac_ResReg_Asp_Phosphatase"/>
</dbReference>
<feature type="chain" id="PRO_5015336040" evidence="6">
    <location>
        <begin position="21"/>
        <end position="291"/>
    </location>
</feature>
<dbReference type="Proteomes" id="UP000245081">
    <property type="component" value="Unassembled WGS sequence"/>
</dbReference>
<dbReference type="SUPFAM" id="SSF48452">
    <property type="entry name" value="TPR-like"/>
    <property type="match status" value="2"/>
</dbReference>
<dbReference type="EMBL" id="BDOQ01000002">
    <property type="protein sequence ID" value="GBG13175.1"/>
    <property type="molecule type" value="Genomic_DNA"/>
</dbReference>
<keyword evidence="4" id="KW-0802">TPR repeat</keyword>
<evidence type="ECO:0000256" key="1">
    <source>
        <dbReference type="ARBA" id="ARBA00004496"/>
    </source>
</evidence>
<dbReference type="PANTHER" id="PTHR46630">
    <property type="entry name" value="TETRATRICOPEPTIDE REPEAT PROTEIN 29"/>
    <property type="match status" value="1"/>
</dbReference>
<keyword evidence="8" id="KW-1185">Reference proteome</keyword>
<evidence type="ECO:0000256" key="5">
    <source>
        <dbReference type="ARBA" id="ARBA00038253"/>
    </source>
</evidence>
<keyword evidence="3" id="KW-0677">Repeat</keyword>
<organism evidence="7 8">
    <name type="scientific">Novimethylophilus kurashikiensis</name>
    <dbReference type="NCBI Taxonomy" id="1825523"/>
    <lineage>
        <taxon>Bacteria</taxon>
        <taxon>Pseudomonadati</taxon>
        <taxon>Pseudomonadota</taxon>
        <taxon>Betaproteobacteria</taxon>
        <taxon>Nitrosomonadales</taxon>
        <taxon>Methylophilaceae</taxon>
        <taxon>Novimethylophilus</taxon>
    </lineage>
</organism>
<dbReference type="GO" id="GO:0005737">
    <property type="term" value="C:cytoplasm"/>
    <property type="evidence" value="ECO:0007669"/>
    <property type="project" value="UniProtKB-SubCell"/>
</dbReference>
<dbReference type="OrthoDB" id="8534383at2"/>
<keyword evidence="6" id="KW-0732">Signal</keyword>
<sequence>MIKNKALLIFLAALPNIVLADDAGQACQKALNTGDFARAAEAGKQAKDYDGVMCRGKAQLASNDFIRAVTSFAEAEKATKDDFQQMLAVTFQARALQGAEKADEALASYDRSLQIAQQIKQQQGIMVNLNEGGQLLQSKGDTKGALERFLKAAPSAANDNERSECNQLIASAYSELGEHDKAIEYQLKSVLMEERSGDADHYLNARVELAAIATKAKDFARAERELNETFKLAQGAGSDYWQARTMLYQSRMERARGNTEQAKSLLQNALGLSNKIGAQALGNQIALELKQ</sequence>
<comment type="caution">
    <text evidence="7">The sequence shown here is derived from an EMBL/GenBank/DDBJ whole genome shotgun (WGS) entry which is preliminary data.</text>
</comment>
<dbReference type="RefSeq" id="WP_109014366.1">
    <property type="nucleotide sequence ID" value="NZ_BDOQ01000002.1"/>
</dbReference>
<evidence type="ECO:0000256" key="6">
    <source>
        <dbReference type="SAM" id="SignalP"/>
    </source>
</evidence>
<reference evidence="7 8" key="1">
    <citation type="journal article" date="2018" name="Environ. Microbiol.">
        <title>Isolation and genomic characterization of Novimethylophilus kurashikiensis gen. nov. sp. nov., a new lanthanide-dependent methylotrophic species of Methylophilaceae.</title>
        <authorList>
            <person name="Lv H."/>
            <person name="Sahin N."/>
            <person name="Tani A."/>
        </authorList>
    </citation>
    <scope>NUCLEOTIDE SEQUENCE [LARGE SCALE GENOMIC DNA]</scope>
    <source>
        <strain evidence="7 8">La2-4</strain>
    </source>
</reference>